<dbReference type="InterPro" id="IPR041715">
    <property type="entry name" value="HisRS-like_core"/>
</dbReference>
<keyword evidence="9 19" id="KW-0030">Aminoacyl-tRNA synthetase</keyword>
<reference evidence="19" key="1">
    <citation type="submission" date="2022-07" db="EMBL/GenBank/DDBJ databases">
        <title>Phylogenomic reconstructions and comparative analyses of Kickxellomycotina fungi.</title>
        <authorList>
            <person name="Reynolds N.K."/>
            <person name="Stajich J.E."/>
            <person name="Barry K."/>
            <person name="Grigoriev I.V."/>
            <person name="Crous P."/>
            <person name="Smith M.E."/>
        </authorList>
    </citation>
    <scope>NUCLEOTIDE SEQUENCE</scope>
    <source>
        <strain evidence="19">CBS 109367</strain>
    </source>
</reference>
<dbReference type="CDD" id="cd00773">
    <property type="entry name" value="HisRS-like_core"/>
    <property type="match status" value="1"/>
</dbReference>
<keyword evidence="5 19" id="KW-0436">Ligase</keyword>
<dbReference type="GO" id="GO:0003723">
    <property type="term" value="F:RNA binding"/>
    <property type="evidence" value="ECO:0007669"/>
    <property type="project" value="TreeGrafter"/>
</dbReference>
<dbReference type="InterPro" id="IPR033656">
    <property type="entry name" value="HisRS_anticodon"/>
</dbReference>
<dbReference type="GO" id="GO:0032543">
    <property type="term" value="P:mitochondrial translation"/>
    <property type="evidence" value="ECO:0007669"/>
    <property type="project" value="TreeGrafter"/>
</dbReference>
<comment type="function">
    <text evidence="12">Catalyzes the aminoacylation of histidyl-tRNA in both the cytoplasm and the mitochondrion.</text>
</comment>
<feature type="binding site" evidence="14">
    <location>
        <position position="189"/>
    </location>
    <ligand>
        <name>L-histidine</name>
        <dbReference type="ChEBI" id="CHEBI:57595"/>
    </ligand>
</feature>
<dbReference type="EMBL" id="JANBTX010000111">
    <property type="protein sequence ID" value="KAJ2686368.1"/>
    <property type="molecule type" value="Genomic_DNA"/>
</dbReference>
<evidence type="ECO:0000259" key="18">
    <source>
        <dbReference type="PROSITE" id="PS51185"/>
    </source>
</evidence>
<dbReference type="Pfam" id="PF03129">
    <property type="entry name" value="HGTP_anticodon"/>
    <property type="match status" value="1"/>
</dbReference>
<evidence type="ECO:0000256" key="14">
    <source>
        <dbReference type="PIRSR" id="PIRSR001549-1"/>
    </source>
</evidence>
<keyword evidence="20" id="KW-1185">Reference proteome</keyword>
<protein>
    <recommendedName>
        <fullName evidence="13">Histidine--tRNA ligase, mitochondrial</fullName>
        <ecNumber evidence="3">6.1.1.21</ecNumber>
    </recommendedName>
    <alternativeName>
        <fullName evidence="10">Histidyl-tRNA synthetase</fullName>
    </alternativeName>
</protein>
<evidence type="ECO:0000259" key="17">
    <source>
        <dbReference type="PROSITE" id="PS50862"/>
    </source>
</evidence>
<dbReference type="AlphaFoldDB" id="A0A9W8GDF7"/>
<organism evidence="19 20">
    <name type="scientific">Coemansia spiralis</name>
    <dbReference type="NCBI Taxonomy" id="417178"/>
    <lineage>
        <taxon>Eukaryota</taxon>
        <taxon>Fungi</taxon>
        <taxon>Fungi incertae sedis</taxon>
        <taxon>Zoopagomycota</taxon>
        <taxon>Kickxellomycotina</taxon>
        <taxon>Kickxellomycetes</taxon>
        <taxon>Kickxellales</taxon>
        <taxon>Kickxellaceae</taxon>
        <taxon>Coemansia</taxon>
    </lineage>
</organism>
<dbReference type="InterPro" id="IPR036621">
    <property type="entry name" value="Anticodon-bd_dom_sf"/>
</dbReference>
<dbReference type="Gene3D" id="3.40.50.800">
    <property type="entry name" value="Anticodon-binding domain"/>
    <property type="match status" value="1"/>
</dbReference>
<comment type="subcellular location">
    <subcellularLocation>
        <location evidence="1">Cytoplasm</location>
    </subcellularLocation>
</comment>
<feature type="binding site" evidence="14">
    <location>
        <position position="339"/>
    </location>
    <ligand>
        <name>L-histidine</name>
        <dbReference type="ChEBI" id="CHEBI:57595"/>
    </ligand>
</feature>
<comment type="caution">
    <text evidence="19">The sequence shown here is derived from an EMBL/GenBank/DDBJ whole genome shotgun (WGS) entry which is preliminary data.</text>
</comment>
<keyword evidence="4" id="KW-0963">Cytoplasm</keyword>
<keyword evidence="7" id="KW-0067">ATP-binding</keyword>
<dbReference type="Gene3D" id="3.30.930.10">
    <property type="entry name" value="Bira Bifunctional Protein, Domain 2"/>
    <property type="match status" value="1"/>
</dbReference>
<accession>A0A9W8GDF7</accession>
<name>A0A9W8GDF7_9FUNG</name>
<dbReference type="EC" id="6.1.1.21" evidence="3"/>
<gene>
    <name evidence="19" type="primary">HTS1</name>
    <name evidence="19" type="ORF">IWW39_003671</name>
</gene>
<evidence type="ECO:0000256" key="5">
    <source>
        <dbReference type="ARBA" id="ARBA00022598"/>
    </source>
</evidence>
<dbReference type="GO" id="GO:0005739">
    <property type="term" value="C:mitochondrion"/>
    <property type="evidence" value="ECO:0007669"/>
    <property type="project" value="TreeGrafter"/>
</dbReference>
<evidence type="ECO:0000256" key="2">
    <source>
        <dbReference type="ARBA" id="ARBA00008226"/>
    </source>
</evidence>
<feature type="binding site" evidence="14">
    <location>
        <position position="185"/>
    </location>
    <ligand>
        <name>L-histidine</name>
        <dbReference type="ChEBI" id="CHEBI:57595"/>
    </ligand>
</feature>
<evidence type="ECO:0000256" key="12">
    <source>
        <dbReference type="ARBA" id="ARBA00058343"/>
    </source>
</evidence>
<dbReference type="SUPFAM" id="SSF47060">
    <property type="entry name" value="S15/NS1 RNA-binding domain"/>
    <property type="match status" value="1"/>
</dbReference>
<dbReference type="InterPro" id="IPR009068">
    <property type="entry name" value="uS15_NS1_RNA-bd_sf"/>
</dbReference>
<evidence type="ECO:0000256" key="1">
    <source>
        <dbReference type="ARBA" id="ARBA00004496"/>
    </source>
</evidence>
<dbReference type="InterPro" id="IPR045864">
    <property type="entry name" value="aa-tRNA-synth_II/BPL/LPL"/>
</dbReference>
<dbReference type="GO" id="GO:0005829">
    <property type="term" value="C:cytosol"/>
    <property type="evidence" value="ECO:0007669"/>
    <property type="project" value="TreeGrafter"/>
</dbReference>
<dbReference type="Proteomes" id="UP001151516">
    <property type="component" value="Unassembled WGS sequence"/>
</dbReference>
<dbReference type="NCBIfam" id="TIGR00442">
    <property type="entry name" value="hisS"/>
    <property type="match status" value="1"/>
</dbReference>
<dbReference type="FunFam" id="3.40.50.800:FF:000015">
    <property type="entry name" value="Histidyl-tRNA synthetase, mitochondrial"/>
    <property type="match status" value="1"/>
</dbReference>
<evidence type="ECO:0000256" key="8">
    <source>
        <dbReference type="ARBA" id="ARBA00022917"/>
    </source>
</evidence>
<feature type="domain" description="WHEP-TRS" evidence="18">
    <location>
        <begin position="3"/>
        <end position="59"/>
    </location>
</feature>
<dbReference type="InterPro" id="IPR004516">
    <property type="entry name" value="HisRS/HisZ"/>
</dbReference>
<dbReference type="CDD" id="cd01200">
    <property type="entry name" value="WHEPGMRS_RNA"/>
    <property type="match status" value="1"/>
</dbReference>
<dbReference type="Gene3D" id="1.10.287.10">
    <property type="entry name" value="S15/NS1, RNA-binding"/>
    <property type="match status" value="1"/>
</dbReference>
<dbReference type="PROSITE" id="PS51185">
    <property type="entry name" value="WHEP_TRS_2"/>
    <property type="match status" value="1"/>
</dbReference>
<feature type="binding site" evidence="14">
    <location>
        <begin position="142"/>
        <end position="144"/>
    </location>
    <ligand>
        <name>L-histidine</name>
        <dbReference type="ChEBI" id="CHEBI:57595"/>
    </ligand>
</feature>
<dbReference type="PROSITE" id="PS50862">
    <property type="entry name" value="AA_TRNA_LIGASE_II"/>
    <property type="match status" value="1"/>
</dbReference>
<dbReference type="GO" id="GO:0005524">
    <property type="term" value="F:ATP binding"/>
    <property type="evidence" value="ECO:0007669"/>
    <property type="project" value="UniProtKB-KW"/>
</dbReference>
<evidence type="ECO:0000313" key="20">
    <source>
        <dbReference type="Proteomes" id="UP001151516"/>
    </source>
</evidence>
<evidence type="ECO:0000256" key="10">
    <source>
        <dbReference type="ARBA" id="ARBA00030619"/>
    </source>
</evidence>
<dbReference type="GO" id="GO:0004821">
    <property type="term" value="F:histidine-tRNA ligase activity"/>
    <property type="evidence" value="ECO:0007669"/>
    <property type="project" value="UniProtKB-EC"/>
</dbReference>
<dbReference type="SMART" id="SM00991">
    <property type="entry name" value="WHEP-TRS"/>
    <property type="match status" value="1"/>
</dbReference>
<evidence type="ECO:0000256" key="13">
    <source>
        <dbReference type="ARBA" id="ARBA00067413"/>
    </source>
</evidence>
<dbReference type="PIRSF" id="PIRSF001549">
    <property type="entry name" value="His-tRNA_synth"/>
    <property type="match status" value="1"/>
</dbReference>
<evidence type="ECO:0000256" key="11">
    <source>
        <dbReference type="ARBA" id="ARBA00047639"/>
    </source>
</evidence>
<evidence type="ECO:0000256" key="4">
    <source>
        <dbReference type="ARBA" id="ARBA00022490"/>
    </source>
</evidence>
<feature type="domain" description="Aminoacyl-transfer RNA synthetases class-II family profile" evidence="17">
    <location>
        <begin position="73"/>
        <end position="428"/>
    </location>
</feature>
<dbReference type="InterPro" id="IPR004154">
    <property type="entry name" value="Anticodon-bd"/>
</dbReference>
<dbReference type="InterPro" id="IPR000738">
    <property type="entry name" value="WHEP-TRS_dom"/>
</dbReference>
<evidence type="ECO:0000313" key="19">
    <source>
        <dbReference type="EMBL" id="KAJ2686368.1"/>
    </source>
</evidence>
<feature type="binding site" evidence="14">
    <location>
        <begin position="343"/>
        <end position="344"/>
    </location>
    <ligand>
        <name>L-histidine</name>
        <dbReference type="ChEBI" id="CHEBI:57595"/>
    </ligand>
</feature>
<evidence type="ECO:0000256" key="3">
    <source>
        <dbReference type="ARBA" id="ARBA00012815"/>
    </source>
</evidence>
<dbReference type="OrthoDB" id="1906957at2759"/>
<dbReference type="CDD" id="cd00859">
    <property type="entry name" value="HisRS_anticodon"/>
    <property type="match status" value="1"/>
</dbReference>
<dbReference type="InterPro" id="IPR015807">
    <property type="entry name" value="His-tRNA-ligase"/>
</dbReference>
<sequence>MSDIEQLKQQVEAQGSVVRDLKAAKADKAQVDEQVALLQALKKKLHIANGGDADESKKKGGSGKSLVLKEPKGTKDYSPKEMAVRTEIFSTIVSVFEKHGAVTIDTPVFELKEILVGKYGEDSKLIYDLKDQGGEECSLRYDLTVPFARYVAQKSISNIKRYHLAKVYRRDQPAITKGRMREFYQCDYDIAGIYDAMIPDVECVRVAVDVLRRLDVGGFVVKVNHRKILDAIFEVSGVPQEKVRAISSAVDKLDKAPWTEVRREMTQEKGLEEAVADRIGQYVQISGPGEEVLAKLRALPELMASAKAQEGIKDMGLFFRYAAIYGILDYVSFDMSLARGLDYYTGIIYEAVLVEENVRLPTAPETSAKKGKGDAVDESQIRVGSIAAGGRYDELVGMFSSVMHAKGKKTDVPCVGISFGVERIFSIVKSRRSEAEIKANRTQVYVISLGDTLTDSLLEDRMRIAAELWDAGIAAEFAYKVKPRPQAQYDACDSAIIPWAVIIGKDEIGQGTVKIKNMAQKVEEEKGGVAVPRANMIAELKQRLQMN</sequence>
<dbReference type="GO" id="GO:0006427">
    <property type="term" value="P:histidyl-tRNA aminoacylation"/>
    <property type="evidence" value="ECO:0007669"/>
    <property type="project" value="InterPro"/>
</dbReference>
<keyword evidence="8" id="KW-0648">Protein biosynthesis</keyword>
<dbReference type="PANTHER" id="PTHR11476">
    <property type="entry name" value="HISTIDYL-TRNA SYNTHETASE"/>
    <property type="match status" value="1"/>
</dbReference>
<evidence type="ECO:0000256" key="6">
    <source>
        <dbReference type="ARBA" id="ARBA00022741"/>
    </source>
</evidence>
<dbReference type="PANTHER" id="PTHR11476:SF7">
    <property type="entry name" value="HISTIDINE--TRNA LIGASE"/>
    <property type="match status" value="1"/>
</dbReference>
<evidence type="ECO:0000256" key="9">
    <source>
        <dbReference type="ARBA" id="ARBA00023146"/>
    </source>
</evidence>
<comment type="similarity">
    <text evidence="2">Belongs to the class-II aminoacyl-tRNA synthetase family.</text>
</comment>
<evidence type="ECO:0000256" key="7">
    <source>
        <dbReference type="ARBA" id="ARBA00022840"/>
    </source>
</evidence>
<proteinExistence type="inferred from homology"/>
<comment type="catalytic activity">
    <reaction evidence="11">
        <text>tRNA(His) + L-histidine + ATP = L-histidyl-tRNA(His) + AMP + diphosphate + H(+)</text>
        <dbReference type="Rhea" id="RHEA:17313"/>
        <dbReference type="Rhea" id="RHEA-COMP:9665"/>
        <dbReference type="Rhea" id="RHEA-COMP:9689"/>
        <dbReference type="ChEBI" id="CHEBI:15378"/>
        <dbReference type="ChEBI" id="CHEBI:30616"/>
        <dbReference type="ChEBI" id="CHEBI:33019"/>
        <dbReference type="ChEBI" id="CHEBI:57595"/>
        <dbReference type="ChEBI" id="CHEBI:78442"/>
        <dbReference type="ChEBI" id="CHEBI:78527"/>
        <dbReference type="ChEBI" id="CHEBI:456215"/>
        <dbReference type="EC" id="6.1.1.21"/>
    </reaction>
</comment>
<feature type="binding site" evidence="14">
    <location>
        <position position="169"/>
    </location>
    <ligand>
        <name>L-histidine</name>
        <dbReference type="ChEBI" id="CHEBI:57595"/>
    </ligand>
</feature>
<evidence type="ECO:0000256" key="15">
    <source>
        <dbReference type="SAM" id="Coils"/>
    </source>
</evidence>
<dbReference type="InterPro" id="IPR006195">
    <property type="entry name" value="aa-tRNA-synth_II"/>
</dbReference>
<dbReference type="Pfam" id="PF00458">
    <property type="entry name" value="WHEP-TRS"/>
    <property type="match status" value="1"/>
</dbReference>
<dbReference type="FunFam" id="3.30.930.10:FF:000021">
    <property type="entry name" value="Probable histidine--tRNA ligase, mitochondrial"/>
    <property type="match status" value="1"/>
</dbReference>
<keyword evidence="6" id="KW-0547">Nucleotide-binding</keyword>
<evidence type="ECO:0000256" key="16">
    <source>
        <dbReference type="SAM" id="MobiDB-lite"/>
    </source>
</evidence>
<keyword evidence="15" id="KW-0175">Coiled coil</keyword>
<dbReference type="Pfam" id="PF13393">
    <property type="entry name" value="tRNA-synt_His"/>
    <property type="match status" value="1"/>
</dbReference>
<dbReference type="SUPFAM" id="SSF52954">
    <property type="entry name" value="Class II aaRS ABD-related"/>
    <property type="match status" value="1"/>
</dbReference>
<feature type="coiled-coil region" evidence="15">
    <location>
        <begin position="4"/>
        <end position="41"/>
    </location>
</feature>
<dbReference type="SUPFAM" id="SSF55681">
    <property type="entry name" value="Class II aaRS and biotin synthetases"/>
    <property type="match status" value="1"/>
</dbReference>
<feature type="region of interest" description="Disordered" evidence="16">
    <location>
        <begin position="51"/>
        <end position="75"/>
    </location>
</feature>